<gene>
    <name evidence="2" type="ORF">HRI_000140100</name>
</gene>
<organism evidence="2 3">
    <name type="scientific">Hibiscus trionum</name>
    <name type="common">Flower of an hour</name>
    <dbReference type="NCBI Taxonomy" id="183268"/>
    <lineage>
        <taxon>Eukaryota</taxon>
        <taxon>Viridiplantae</taxon>
        <taxon>Streptophyta</taxon>
        <taxon>Embryophyta</taxon>
        <taxon>Tracheophyta</taxon>
        <taxon>Spermatophyta</taxon>
        <taxon>Magnoliopsida</taxon>
        <taxon>eudicotyledons</taxon>
        <taxon>Gunneridae</taxon>
        <taxon>Pentapetalae</taxon>
        <taxon>rosids</taxon>
        <taxon>malvids</taxon>
        <taxon>Malvales</taxon>
        <taxon>Malvaceae</taxon>
        <taxon>Malvoideae</taxon>
        <taxon>Hibiscus</taxon>
    </lineage>
</organism>
<sequence>MLNNCPLHGFPTWTHVSMFYNRVNYPTLMMLDASANGIILDRPPEEALQILNKIAKNDYKFPIARGGGIRRSAVMNEVEASESINACLDKLTELVMNIAKPTEKVYEAKAVEPFYNECRGNNDSSECTASANFMGGYERNSRPTTNTYDPEWRNHPNFS</sequence>
<evidence type="ECO:0000313" key="2">
    <source>
        <dbReference type="EMBL" id="GMI64708.1"/>
    </source>
</evidence>
<dbReference type="Proteomes" id="UP001165190">
    <property type="component" value="Unassembled WGS sequence"/>
</dbReference>
<keyword evidence="3" id="KW-1185">Reference proteome</keyword>
<dbReference type="OrthoDB" id="1002461at2759"/>
<name>A0A9W7GSX4_HIBTR</name>
<proteinExistence type="predicted"/>
<feature type="region of interest" description="Disordered" evidence="1">
    <location>
        <begin position="135"/>
        <end position="159"/>
    </location>
</feature>
<dbReference type="EMBL" id="BSYR01000003">
    <property type="protein sequence ID" value="GMI64708.1"/>
    <property type="molecule type" value="Genomic_DNA"/>
</dbReference>
<feature type="compositionally biased region" description="Basic and acidic residues" evidence="1">
    <location>
        <begin position="150"/>
        <end position="159"/>
    </location>
</feature>
<reference evidence="2" key="1">
    <citation type="submission" date="2023-05" db="EMBL/GenBank/DDBJ databases">
        <title>Genome and transcriptome analyses reveal genes involved in the formation of fine ridges on petal epidermal cells in Hibiscus trionum.</title>
        <authorList>
            <person name="Koshimizu S."/>
            <person name="Masuda S."/>
            <person name="Ishii T."/>
            <person name="Shirasu K."/>
            <person name="Hoshino A."/>
            <person name="Arita M."/>
        </authorList>
    </citation>
    <scope>NUCLEOTIDE SEQUENCE</scope>
    <source>
        <strain evidence="2">Hamamatsu line</strain>
    </source>
</reference>
<comment type="caution">
    <text evidence="2">The sequence shown here is derived from an EMBL/GenBank/DDBJ whole genome shotgun (WGS) entry which is preliminary data.</text>
</comment>
<evidence type="ECO:0000313" key="3">
    <source>
        <dbReference type="Proteomes" id="UP001165190"/>
    </source>
</evidence>
<evidence type="ECO:0000256" key="1">
    <source>
        <dbReference type="SAM" id="MobiDB-lite"/>
    </source>
</evidence>
<protein>
    <submittedName>
        <fullName evidence="2">Uncharacterized protein</fullName>
    </submittedName>
</protein>
<accession>A0A9W7GSX4</accession>
<dbReference type="AlphaFoldDB" id="A0A9W7GSX4"/>